<evidence type="ECO:0000313" key="10">
    <source>
        <dbReference type="Proteomes" id="UP000659388"/>
    </source>
</evidence>
<dbReference type="Proteomes" id="UP000659388">
    <property type="component" value="Unassembled WGS sequence"/>
</dbReference>
<dbReference type="Gene3D" id="2.115.10.20">
    <property type="entry name" value="Glycosyl hydrolase domain, family 43"/>
    <property type="match status" value="1"/>
</dbReference>
<comment type="similarity">
    <text evidence="1 7">Belongs to the glycosyl hydrolase 43 family.</text>
</comment>
<name>A0A937F869_9BACT</name>
<protein>
    <submittedName>
        <fullName evidence="9">Glycoside hydrolase family 43 protein</fullName>
    </submittedName>
</protein>
<evidence type="ECO:0000256" key="7">
    <source>
        <dbReference type="RuleBase" id="RU361187"/>
    </source>
</evidence>
<dbReference type="InterPro" id="IPR016828">
    <property type="entry name" value="Alpha-L-arabinofuranosidase"/>
</dbReference>
<feature type="active site" description="Proton donor" evidence="5">
    <location>
        <position position="218"/>
    </location>
</feature>
<keyword evidence="3 7" id="KW-0378">Hydrolase</keyword>
<dbReference type="InterPro" id="IPR023296">
    <property type="entry name" value="Glyco_hydro_beta-prop_sf"/>
</dbReference>
<gene>
    <name evidence="9" type="ORF">JL102_06860</name>
</gene>
<dbReference type="GO" id="GO:0004553">
    <property type="term" value="F:hydrolase activity, hydrolyzing O-glycosyl compounds"/>
    <property type="evidence" value="ECO:0007669"/>
    <property type="project" value="InterPro"/>
</dbReference>
<feature type="chain" id="PRO_5037689249" evidence="8">
    <location>
        <begin position="24"/>
        <end position="339"/>
    </location>
</feature>
<evidence type="ECO:0000313" key="9">
    <source>
        <dbReference type="EMBL" id="MBL3655843.1"/>
    </source>
</evidence>
<dbReference type="PANTHER" id="PTHR43817:SF1">
    <property type="entry name" value="HYDROLASE, FAMILY 43, PUTATIVE (AFU_ORTHOLOGUE AFUA_3G01660)-RELATED"/>
    <property type="match status" value="1"/>
</dbReference>
<feature type="signal peptide" evidence="8">
    <location>
        <begin position="1"/>
        <end position="23"/>
    </location>
</feature>
<proteinExistence type="inferred from homology"/>
<evidence type="ECO:0000256" key="8">
    <source>
        <dbReference type="SAM" id="SignalP"/>
    </source>
</evidence>
<comment type="caution">
    <text evidence="9">The sequence shown here is derived from an EMBL/GenBank/DDBJ whole genome shotgun (WGS) entry which is preliminary data.</text>
</comment>
<accession>A0A937F869</accession>
<organism evidence="9 10">
    <name type="scientific">Fulvivirga sediminis</name>
    <dbReference type="NCBI Taxonomy" id="2803949"/>
    <lineage>
        <taxon>Bacteria</taxon>
        <taxon>Pseudomonadati</taxon>
        <taxon>Bacteroidota</taxon>
        <taxon>Cytophagia</taxon>
        <taxon>Cytophagales</taxon>
        <taxon>Fulvivirgaceae</taxon>
        <taxon>Fulvivirga</taxon>
    </lineage>
</organism>
<dbReference type="AlphaFoldDB" id="A0A937F869"/>
<dbReference type="SUPFAM" id="SSF75005">
    <property type="entry name" value="Arabinanase/levansucrase/invertase"/>
    <property type="match status" value="1"/>
</dbReference>
<dbReference type="CDD" id="cd18817">
    <property type="entry name" value="GH43f_LbAraf43-like"/>
    <property type="match status" value="1"/>
</dbReference>
<evidence type="ECO:0000256" key="2">
    <source>
        <dbReference type="ARBA" id="ARBA00022729"/>
    </source>
</evidence>
<evidence type="ECO:0000256" key="3">
    <source>
        <dbReference type="ARBA" id="ARBA00022801"/>
    </source>
</evidence>
<dbReference type="InterPro" id="IPR006710">
    <property type="entry name" value="Glyco_hydro_43"/>
</dbReference>
<dbReference type="PIRSF" id="PIRSF025414">
    <property type="entry name" value="Alpha-L-arabinofuranosidase"/>
    <property type="match status" value="1"/>
</dbReference>
<feature type="active site" description="Proton acceptor" evidence="5">
    <location>
        <position position="42"/>
    </location>
</feature>
<dbReference type="EMBL" id="JAESIY010000003">
    <property type="protein sequence ID" value="MBL3655843.1"/>
    <property type="molecule type" value="Genomic_DNA"/>
</dbReference>
<keyword evidence="2 8" id="KW-0732">Signal</keyword>
<keyword evidence="10" id="KW-1185">Reference proteome</keyword>
<dbReference type="GO" id="GO:0005975">
    <property type="term" value="P:carbohydrate metabolic process"/>
    <property type="evidence" value="ECO:0007669"/>
    <property type="project" value="InterPro"/>
</dbReference>
<sequence length="339" mass="38860">MVIKSYKRSFQLLLILLATMTMAPLKGQQLKFDNPIAEERADPWVFKDTDGKYYLIATVPEYDRIVIRRADSINGLKTATEKVVWTKHKTGVMGHHIWAPELHKIKGKWYIYFAAGEAEQIWNIRMWVLSNDADNPLEGEWKEEGQIETQRSSFSLDATTFEHKGKRYMIWAQDVLEGRNGTGLVMSEMKNPTTLKGPEVTLTTPEYSWETIKYNVNEGPAVIERGDKLFVTYSASATNENYCMGMLWIDADADLLDAANWHKSPGPVFYSNEEVKRYGPGHNSFVVAEDGKTTVMIYHARDYKEIQGFELEDSNRATRAREVKWTSDGFPDFMQNVAD</sequence>
<feature type="site" description="Important for catalytic activity, responsible for pKa modulation of the active site Glu and correct orientation of both the proton donor and substrate" evidence="6">
    <location>
        <position position="157"/>
    </location>
</feature>
<dbReference type="PANTHER" id="PTHR43817">
    <property type="entry name" value="GLYCOSYL HYDROLASE"/>
    <property type="match status" value="1"/>
</dbReference>
<evidence type="ECO:0000256" key="4">
    <source>
        <dbReference type="ARBA" id="ARBA00023295"/>
    </source>
</evidence>
<evidence type="ECO:0000256" key="5">
    <source>
        <dbReference type="PIRSR" id="PIRSR606710-1"/>
    </source>
</evidence>
<evidence type="ECO:0000256" key="1">
    <source>
        <dbReference type="ARBA" id="ARBA00009865"/>
    </source>
</evidence>
<keyword evidence="4 7" id="KW-0326">Glycosidase</keyword>
<evidence type="ECO:0000256" key="6">
    <source>
        <dbReference type="PIRSR" id="PIRSR606710-2"/>
    </source>
</evidence>
<reference evidence="9" key="1">
    <citation type="submission" date="2021-01" db="EMBL/GenBank/DDBJ databases">
        <title>Fulvivirga kasyanovii gen. nov., sp nov., a novel member of the phylum Bacteroidetes isolated from seawater in a mussel farm.</title>
        <authorList>
            <person name="Zhao L.-H."/>
            <person name="Wang Z.-J."/>
        </authorList>
    </citation>
    <scope>NUCLEOTIDE SEQUENCE</scope>
    <source>
        <strain evidence="9">2943</strain>
    </source>
</reference>
<dbReference type="Pfam" id="PF04616">
    <property type="entry name" value="Glyco_hydro_43"/>
    <property type="match status" value="1"/>
</dbReference>